<feature type="compositionally biased region" description="Pro residues" evidence="1">
    <location>
        <begin position="454"/>
        <end position="481"/>
    </location>
</feature>
<feature type="compositionally biased region" description="Polar residues" evidence="1">
    <location>
        <begin position="397"/>
        <end position="433"/>
    </location>
</feature>
<dbReference type="RefSeq" id="XP_018037932.1">
    <property type="nucleotide sequence ID" value="XM_018178321.1"/>
</dbReference>
<dbReference type="AlphaFoldDB" id="A0A177CLA6"/>
<evidence type="ECO:0000313" key="2">
    <source>
        <dbReference type="EMBL" id="OAG07567.1"/>
    </source>
</evidence>
<dbReference type="EMBL" id="KV441551">
    <property type="protein sequence ID" value="OAG07567.1"/>
    <property type="molecule type" value="Genomic_DNA"/>
</dbReference>
<feature type="compositionally biased region" description="Polar residues" evidence="1">
    <location>
        <begin position="702"/>
        <end position="720"/>
    </location>
</feature>
<protein>
    <submittedName>
        <fullName evidence="2">Uncharacterized protein</fullName>
    </submittedName>
</protein>
<feature type="region of interest" description="Disordered" evidence="1">
    <location>
        <begin position="383"/>
        <end position="522"/>
    </location>
</feature>
<reference evidence="2 3" key="1">
    <citation type="submission" date="2016-05" db="EMBL/GenBank/DDBJ databases">
        <title>Comparative analysis of secretome profiles of manganese(II)-oxidizing ascomycete fungi.</title>
        <authorList>
            <consortium name="DOE Joint Genome Institute"/>
            <person name="Zeiner C.A."/>
            <person name="Purvine S.O."/>
            <person name="Zink E.M."/>
            <person name="Wu S."/>
            <person name="Pasa-Tolic L."/>
            <person name="Chaput D.L."/>
            <person name="Haridas S."/>
            <person name="Grigoriev I.V."/>
            <person name="Santelli C.M."/>
            <person name="Hansel C.M."/>
        </authorList>
    </citation>
    <scope>NUCLEOTIDE SEQUENCE [LARGE SCALE GENOMIC DNA]</scope>
    <source>
        <strain evidence="2 3">AP3s5-JAC2a</strain>
    </source>
</reference>
<accession>A0A177CLA6</accession>
<organism evidence="2 3">
    <name type="scientific">Paraphaeosphaeria sporulosa</name>
    <dbReference type="NCBI Taxonomy" id="1460663"/>
    <lineage>
        <taxon>Eukaryota</taxon>
        <taxon>Fungi</taxon>
        <taxon>Dikarya</taxon>
        <taxon>Ascomycota</taxon>
        <taxon>Pezizomycotina</taxon>
        <taxon>Dothideomycetes</taxon>
        <taxon>Pleosporomycetidae</taxon>
        <taxon>Pleosporales</taxon>
        <taxon>Massarineae</taxon>
        <taxon>Didymosphaeriaceae</taxon>
        <taxon>Paraphaeosphaeria</taxon>
    </lineage>
</organism>
<evidence type="ECO:0000313" key="3">
    <source>
        <dbReference type="Proteomes" id="UP000077069"/>
    </source>
</evidence>
<feature type="region of interest" description="Disordered" evidence="1">
    <location>
        <begin position="702"/>
        <end position="732"/>
    </location>
</feature>
<dbReference type="STRING" id="1460663.A0A177CLA6"/>
<dbReference type="GeneID" id="28761807"/>
<keyword evidence="3" id="KW-1185">Reference proteome</keyword>
<feature type="compositionally biased region" description="Low complexity" evidence="1">
    <location>
        <begin position="493"/>
        <end position="522"/>
    </location>
</feature>
<name>A0A177CLA6_9PLEO</name>
<sequence length="755" mass="77047">MSSVVKTIFLSLASRTALQNSTVPPTSSLGSTLASNAITPSGSAGLNATTSAATNPALACIQSSSDYESALSSYYRDTANYEQITTTTEYDYIDSRLSYSCTSSCGSSPGAISYCGSATLLNTTSRISRTGVTNIYTVSAPPEPTCTVANSDCAALITSYSSALDEFQSDTTAISSPQSPDCCVPTACTFAYDAMDFYFYPVTTNVSRNMCVNTPFGGYENSVTKTGDPDTTYTEITTGPSTVVNGVTMYEGNVYMSMKDPYVYDNCRNRILPKSQGPKIVTMASSDVYSVIAYPHNMIAYSIRYEDFNEPVPWSAYMGQSYCWNNHVACTEVIPGHYQPAILMPGQIRQLDPNWASCSYDKYALFDPPIALKGVPNFLTSSSAPADPTPTSAGSIVSATPGQSSNGDIPPNTSAPQPTRSASNPQDPASSPRPQDPTRTRVPSEPQVSDPSTPQDPSPNNPQDPSPANPQNPSPNDPADPAPGNTQAPSPNNPQDPGTGPNPGTNPAANPTRPGITVGPTVVPVNPSGGLIVNPGTTLTSGGAPVIIGSSTFSIGTGGLTIISPETSTEIPLGNEPITVPIGPSGAPVVIDPSASSVVLGGTTLTPGGAPVVIDGTTLSMGSSGVVVVGPEGTSTIALPTGNAAPTVVTVGGEVFTITGGSVVFGPGTTLAPGDPAVTIDGTVYSVDSTGVVVVADGQTSTVPVTLDPSSNGESRSTGAGPSETGAGDFPGAAGRTGWSKALLIGLAGVGYAML</sequence>
<feature type="compositionally biased region" description="Low complexity" evidence="1">
    <location>
        <begin position="383"/>
        <end position="395"/>
    </location>
</feature>
<dbReference type="OrthoDB" id="3944128at2759"/>
<proteinExistence type="predicted"/>
<dbReference type="Proteomes" id="UP000077069">
    <property type="component" value="Unassembled WGS sequence"/>
</dbReference>
<evidence type="ECO:0000256" key="1">
    <source>
        <dbReference type="SAM" id="MobiDB-lite"/>
    </source>
</evidence>
<dbReference type="InParanoid" id="A0A177CLA6"/>
<gene>
    <name evidence="2" type="ORF">CC84DRAFT_1163696</name>
</gene>